<sequence>MHSLAHSLVGSFRRMRQLDEEVLEPLAPWHTLDRTAQTSPSLSRKDSEMATQSIALTPKSMMSMRSSHTNELVEDQAPGWKEVRKKVRKKQLVKQRASLIVLSNALVIRANEGKSYADILRKVKQDVSEEKIGDSIQKIRRTNTGQLLIVLIKKSGSRTDKLRRLMTDALKEDAKVLSKVQEVDLEIGDIEETATKREVADGSKKRQHHVKSRGGYEVGHLGLQCHDASKALHKPASPDVLVEPHCCFAPPGVYPRKETIPAWSSRTFTKATNSLKALLEMEEIDIIAIQGKYTLLEEKASLVHSFDQEIFQHLIETEATKEDQINEEIDEDKELDHSDKYEYLIQATLPNSKARDIVDSFPATGENYPKAIQKLKSCFGKDSLLLEVYTRELLSLMNANIVPDVSYLYDKIETHLSALESLKVTSEKYAAMLIYMIESCLTTDMLRAWQRSAGGKEKEPEERLQSLMKFLEN</sequence>
<organism evidence="1">
    <name type="scientific">Timema californicum</name>
    <name type="common">California timema</name>
    <name type="synonym">Walking stick</name>
    <dbReference type="NCBI Taxonomy" id="61474"/>
    <lineage>
        <taxon>Eukaryota</taxon>
        <taxon>Metazoa</taxon>
        <taxon>Ecdysozoa</taxon>
        <taxon>Arthropoda</taxon>
        <taxon>Hexapoda</taxon>
        <taxon>Insecta</taxon>
        <taxon>Pterygota</taxon>
        <taxon>Neoptera</taxon>
        <taxon>Polyneoptera</taxon>
        <taxon>Phasmatodea</taxon>
        <taxon>Timematodea</taxon>
        <taxon>Timematoidea</taxon>
        <taxon>Timematidae</taxon>
        <taxon>Timema</taxon>
    </lineage>
</organism>
<reference evidence="1" key="1">
    <citation type="submission" date="2020-11" db="EMBL/GenBank/DDBJ databases">
        <authorList>
            <person name="Tran Van P."/>
        </authorList>
    </citation>
    <scope>NUCLEOTIDE SEQUENCE</scope>
</reference>
<proteinExistence type="predicted"/>
<protein>
    <submittedName>
        <fullName evidence="1">(California timema) hypothetical protein</fullName>
    </submittedName>
</protein>
<dbReference type="InterPro" id="IPR005312">
    <property type="entry name" value="DUF1759"/>
</dbReference>
<evidence type="ECO:0000313" key="1">
    <source>
        <dbReference type="EMBL" id="CAD7572519.1"/>
    </source>
</evidence>
<dbReference type="EMBL" id="OE181074">
    <property type="protein sequence ID" value="CAD7572519.1"/>
    <property type="molecule type" value="Genomic_DNA"/>
</dbReference>
<dbReference type="Pfam" id="PF03564">
    <property type="entry name" value="DUF1759"/>
    <property type="match status" value="1"/>
</dbReference>
<name>A0A7R9P7P1_TIMCA</name>
<dbReference type="AlphaFoldDB" id="A0A7R9P7P1"/>
<gene>
    <name evidence="1" type="ORF">TCMB3V08_LOCUS5165</name>
</gene>
<accession>A0A7R9P7P1</accession>